<protein>
    <submittedName>
        <fullName evidence="2">Uncharacterized protein</fullName>
    </submittedName>
</protein>
<feature type="compositionally biased region" description="Acidic residues" evidence="1">
    <location>
        <begin position="216"/>
        <end position="249"/>
    </location>
</feature>
<dbReference type="Proteomes" id="UP000219338">
    <property type="component" value="Unassembled WGS sequence"/>
</dbReference>
<name>A0A284S8Z1_ARMOS</name>
<dbReference type="EMBL" id="FUEG01000044">
    <property type="protein sequence ID" value="SJL17464.1"/>
    <property type="molecule type" value="Genomic_DNA"/>
</dbReference>
<dbReference type="OrthoDB" id="3036589at2759"/>
<dbReference type="AlphaFoldDB" id="A0A284S8Z1"/>
<evidence type="ECO:0000313" key="2">
    <source>
        <dbReference type="EMBL" id="SJL17464.1"/>
    </source>
</evidence>
<gene>
    <name evidence="2" type="ORF">ARMOST_21015</name>
</gene>
<reference evidence="3" key="1">
    <citation type="journal article" date="2017" name="Nat. Ecol. Evol.">
        <title>Genome expansion and lineage-specific genetic innovations in the forest pathogenic fungi Armillaria.</title>
        <authorList>
            <person name="Sipos G."/>
            <person name="Prasanna A.N."/>
            <person name="Walter M.C."/>
            <person name="O'Connor E."/>
            <person name="Balint B."/>
            <person name="Krizsan K."/>
            <person name="Kiss B."/>
            <person name="Hess J."/>
            <person name="Varga T."/>
            <person name="Slot J."/>
            <person name="Riley R."/>
            <person name="Boka B."/>
            <person name="Rigling D."/>
            <person name="Barry K."/>
            <person name="Lee J."/>
            <person name="Mihaltcheva S."/>
            <person name="LaButti K."/>
            <person name="Lipzen A."/>
            <person name="Waldron R."/>
            <person name="Moloney N.M."/>
            <person name="Sperisen C."/>
            <person name="Kredics L."/>
            <person name="Vagvoelgyi C."/>
            <person name="Patrignani A."/>
            <person name="Fitzpatrick D."/>
            <person name="Nagy I."/>
            <person name="Doyle S."/>
            <person name="Anderson J.B."/>
            <person name="Grigoriev I.V."/>
            <person name="Gueldener U."/>
            <person name="Muensterkoetter M."/>
            <person name="Nagy L.G."/>
        </authorList>
    </citation>
    <scope>NUCLEOTIDE SEQUENCE [LARGE SCALE GENOMIC DNA]</scope>
    <source>
        <strain evidence="3">C18/9</strain>
    </source>
</reference>
<organism evidence="2 3">
    <name type="scientific">Armillaria ostoyae</name>
    <name type="common">Armillaria root rot fungus</name>
    <dbReference type="NCBI Taxonomy" id="47428"/>
    <lineage>
        <taxon>Eukaryota</taxon>
        <taxon>Fungi</taxon>
        <taxon>Dikarya</taxon>
        <taxon>Basidiomycota</taxon>
        <taxon>Agaricomycotina</taxon>
        <taxon>Agaricomycetes</taxon>
        <taxon>Agaricomycetidae</taxon>
        <taxon>Agaricales</taxon>
        <taxon>Marasmiineae</taxon>
        <taxon>Physalacriaceae</taxon>
        <taxon>Armillaria</taxon>
    </lineage>
</organism>
<evidence type="ECO:0000313" key="3">
    <source>
        <dbReference type="Proteomes" id="UP000219338"/>
    </source>
</evidence>
<sequence>MADVTTDQPPPSPTKSTITDSGHVTPPNCPWCPEYSMNHTPIVRKAQGHSKFSVELPEIQERQRETATETCSHFISGPSATVFLNKHMPWNNATPKDFRKKQPSKAKKDLLASMACVGESAMYEKYIKALANWPLPLKKDKPDYLLTHPKLGNFHDPDTNCGNLAVDIGVYDLDDMPEGHTINHSLMEMQTELKAHTNYDAFVDLEDNQKSPAVEENSEDDEEEEEIEVKEEETEETEDESAEEEEAAQEDSKVDEVVPEDVEVLPDFPFENDSIKGYEDDDAIAWAKFDLFDTDMWHGDAGPKPKRDIKIKDQKLLHINMTLNNETC</sequence>
<feature type="region of interest" description="Disordered" evidence="1">
    <location>
        <begin position="210"/>
        <end position="258"/>
    </location>
</feature>
<evidence type="ECO:0000256" key="1">
    <source>
        <dbReference type="SAM" id="MobiDB-lite"/>
    </source>
</evidence>
<accession>A0A284S8Z1</accession>
<keyword evidence="3" id="KW-1185">Reference proteome</keyword>
<proteinExistence type="predicted"/>
<dbReference type="STRING" id="47428.A0A284S8Z1"/>
<feature type="region of interest" description="Disordered" evidence="1">
    <location>
        <begin position="1"/>
        <end position="24"/>
    </location>
</feature>